<evidence type="ECO:0000256" key="6">
    <source>
        <dbReference type="ARBA" id="ARBA00023139"/>
    </source>
</evidence>
<keyword evidence="5" id="KW-0472">Membrane</keyword>
<dbReference type="Pfam" id="PF05504">
    <property type="entry name" value="Spore_GerAC"/>
    <property type="match status" value="1"/>
</dbReference>
<keyword evidence="4" id="KW-0732">Signal</keyword>
<dbReference type="Pfam" id="PF25198">
    <property type="entry name" value="Spore_GerAC_N"/>
    <property type="match status" value="1"/>
</dbReference>
<evidence type="ECO:0000256" key="5">
    <source>
        <dbReference type="ARBA" id="ARBA00023136"/>
    </source>
</evidence>
<dbReference type="NCBIfam" id="TIGR02887">
    <property type="entry name" value="spore_ger_x_C"/>
    <property type="match status" value="1"/>
</dbReference>
<evidence type="ECO:0000256" key="7">
    <source>
        <dbReference type="ARBA" id="ARBA00023288"/>
    </source>
</evidence>
<dbReference type="InterPro" id="IPR008844">
    <property type="entry name" value="Spore_GerAC-like"/>
</dbReference>
<dbReference type="PROSITE" id="PS51257">
    <property type="entry name" value="PROKAR_LIPOPROTEIN"/>
    <property type="match status" value="1"/>
</dbReference>
<keyword evidence="6" id="KW-0564">Palmitate</keyword>
<dbReference type="Proteomes" id="UP000339690">
    <property type="component" value="Chromosome"/>
</dbReference>
<evidence type="ECO:0000256" key="2">
    <source>
        <dbReference type="ARBA" id="ARBA00007886"/>
    </source>
</evidence>
<dbReference type="InterPro" id="IPR057336">
    <property type="entry name" value="GerAC_N"/>
</dbReference>
<keyword evidence="11" id="KW-1185">Reference proteome</keyword>
<evidence type="ECO:0000256" key="3">
    <source>
        <dbReference type="ARBA" id="ARBA00022544"/>
    </source>
</evidence>
<comment type="subcellular location">
    <subcellularLocation>
        <location evidence="1">Membrane</location>
        <topology evidence="1">Lipid-anchor</topology>
    </subcellularLocation>
</comment>
<feature type="domain" description="Spore germination protein N-terminal" evidence="9">
    <location>
        <begin position="21"/>
        <end position="192"/>
    </location>
</feature>
<keyword evidence="3" id="KW-0309">Germination</keyword>
<dbReference type="KEGG" id="grc:GI584_21355"/>
<dbReference type="GO" id="GO:0016020">
    <property type="term" value="C:membrane"/>
    <property type="evidence" value="ECO:0007669"/>
    <property type="project" value="UniProtKB-SubCell"/>
</dbReference>
<dbReference type="RefSeq" id="WP_153792559.1">
    <property type="nucleotide sequence ID" value="NZ_CP045915.1"/>
</dbReference>
<sequence length="383" mass="43506">MKIIRLVLLFICIVLLSGCWDKKELNEVAVVIGVGIDKVSDKEDVYEITAQVIKPLTEDQGSELPTWSITAQGETVMSAIKNMNRLSPRRLYWSHLQIIIFGEELAREGVAPIITWFERDRDSRAGSYLVVTRGSAQDLLNQKIELGSIPSKAMSDLLDTAEQRQIIARKVKLRDFTTVLTTPGIDASADVIHPKTIRGEVESYEVREVAVFKEDKVVGYIDRPELAGTELLKDTYDYFILEGACPGDEEELFAFQTTSYESEDELNFENEEVTYKVNIFLEGNLSDQTCSIDLLERDKLEQVEEKLSEIITTHIENEFELAKEMGSDIYGIGQKLRRSYPDAWKKVKNQPDELLAKVKFDIQVTSNIRRSGLIIEPTQTKIE</sequence>
<name>A0A5Q2TQS7_9BACI</name>
<protein>
    <submittedName>
        <fullName evidence="10">Ger(X)C family spore germination protein</fullName>
    </submittedName>
</protein>
<evidence type="ECO:0000256" key="4">
    <source>
        <dbReference type="ARBA" id="ARBA00022729"/>
    </source>
</evidence>
<organism evidence="10 11">
    <name type="scientific">Gracilibacillus salitolerans</name>
    <dbReference type="NCBI Taxonomy" id="2663022"/>
    <lineage>
        <taxon>Bacteria</taxon>
        <taxon>Bacillati</taxon>
        <taxon>Bacillota</taxon>
        <taxon>Bacilli</taxon>
        <taxon>Bacillales</taxon>
        <taxon>Bacillaceae</taxon>
        <taxon>Gracilibacillus</taxon>
    </lineage>
</organism>
<dbReference type="Gene3D" id="3.30.300.210">
    <property type="entry name" value="Nutrient germinant receptor protein C, domain 3"/>
    <property type="match status" value="1"/>
</dbReference>
<dbReference type="InterPro" id="IPR046953">
    <property type="entry name" value="Spore_GerAC-like_C"/>
</dbReference>
<accession>A0A5Q2TQS7</accession>
<dbReference type="Gene3D" id="6.20.190.10">
    <property type="entry name" value="Nutrient germinant receptor protein C, domain 1"/>
    <property type="match status" value="1"/>
</dbReference>
<evidence type="ECO:0000259" key="9">
    <source>
        <dbReference type="Pfam" id="PF25198"/>
    </source>
</evidence>
<dbReference type="PANTHER" id="PTHR35789:SF1">
    <property type="entry name" value="SPORE GERMINATION PROTEIN B3"/>
    <property type="match status" value="1"/>
</dbReference>
<reference evidence="10 11" key="1">
    <citation type="submission" date="2019-11" db="EMBL/GenBank/DDBJ databases">
        <title>Gracilibacillus salitolerans sp. nov., a moderate halophile isolated from a saline soil in northwest China.</title>
        <authorList>
            <person name="Gan L."/>
        </authorList>
    </citation>
    <scope>NUCLEOTIDE SEQUENCE [LARGE SCALE GENOMIC DNA]</scope>
    <source>
        <strain evidence="10 11">SCU50</strain>
    </source>
</reference>
<dbReference type="GO" id="GO:0009847">
    <property type="term" value="P:spore germination"/>
    <property type="evidence" value="ECO:0007669"/>
    <property type="project" value="InterPro"/>
</dbReference>
<keyword evidence="7" id="KW-0449">Lipoprotein</keyword>
<dbReference type="EMBL" id="CP045915">
    <property type="protein sequence ID" value="QGH36437.1"/>
    <property type="molecule type" value="Genomic_DNA"/>
</dbReference>
<gene>
    <name evidence="10" type="ORF">GI584_21355</name>
</gene>
<evidence type="ECO:0000256" key="1">
    <source>
        <dbReference type="ARBA" id="ARBA00004635"/>
    </source>
</evidence>
<dbReference type="AlphaFoldDB" id="A0A5Q2TQS7"/>
<evidence type="ECO:0000313" key="11">
    <source>
        <dbReference type="Proteomes" id="UP000339690"/>
    </source>
</evidence>
<feature type="domain" description="Spore germination GerAC-like C-terminal" evidence="8">
    <location>
        <begin position="209"/>
        <end position="372"/>
    </location>
</feature>
<evidence type="ECO:0000259" key="8">
    <source>
        <dbReference type="Pfam" id="PF05504"/>
    </source>
</evidence>
<proteinExistence type="inferred from homology"/>
<evidence type="ECO:0000313" key="10">
    <source>
        <dbReference type="EMBL" id="QGH36437.1"/>
    </source>
</evidence>
<dbReference type="PANTHER" id="PTHR35789">
    <property type="entry name" value="SPORE GERMINATION PROTEIN B3"/>
    <property type="match status" value="1"/>
</dbReference>
<comment type="similarity">
    <text evidence="2">Belongs to the GerABKC lipoprotein family.</text>
</comment>
<dbReference type="InterPro" id="IPR038501">
    <property type="entry name" value="Spore_GerAC_C_sf"/>
</dbReference>